<dbReference type="Gene3D" id="3.30.710.10">
    <property type="entry name" value="Potassium Channel Kv1.1, Chain A"/>
    <property type="match status" value="1"/>
</dbReference>
<dbReference type="InterPro" id="IPR000210">
    <property type="entry name" value="BTB/POZ_dom"/>
</dbReference>
<reference evidence="2 3" key="1">
    <citation type="submission" date="2024-04" db="EMBL/GenBank/DDBJ databases">
        <title>Phyllosticta paracitricarpa is synonymous to the EU quarantine fungus P. citricarpa based on phylogenomic analyses.</title>
        <authorList>
            <consortium name="Lawrence Berkeley National Laboratory"/>
            <person name="Van Ingen-Buijs V.A."/>
            <person name="Van Westerhoven A.C."/>
            <person name="Haridas S."/>
            <person name="Skiadas P."/>
            <person name="Martin F."/>
            <person name="Groenewald J.Z."/>
            <person name="Crous P.W."/>
            <person name="Seidl M.F."/>
        </authorList>
    </citation>
    <scope>NUCLEOTIDE SEQUENCE [LARGE SCALE GENOMIC DNA]</scope>
    <source>
        <strain evidence="2 3">CBS 123374</strain>
    </source>
</reference>
<evidence type="ECO:0000313" key="3">
    <source>
        <dbReference type="Proteomes" id="UP001492380"/>
    </source>
</evidence>
<comment type="caution">
    <text evidence="2">The sequence shown here is derived from an EMBL/GenBank/DDBJ whole genome shotgun (WGS) entry which is preliminary data.</text>
</comment>
<dbReference type="EMBL" id="JBBWRZ010000008">
    <property type="protein sequence ID" value="KAK8230848.1"/>
    <property type="molecule type" value="Genomic_DNA"/>
</dbReference>
<protein>
    <recommendedName>
        <fullName evidence="1">BTB domain-containing protein</fullName>
    </recommendedName>
</protein>
<dbReference type="PANTHER" id="PTHR47843">
    <property type="entry name" value="BTB DOMAIN-CONTAINING PROTEIN-RELATED"/>
    <property type="match status" value="1"/>
</dbReference>
<dbReference type="PROSITE" id="PS50097">
    <property type="entry name" value="BTB"/>
    <property type="match status" value="1"/>
</dbReference>
<feature type="domain" description="BTB" evidence="1">
    <location>
        <begin position="27"/>
        <end position="94"/>
    </location>
</feature>
<accession>A0ABR1YJN5</accession>
<dbReference type="PANTHER" id="PTHR47843:SF5">
    <property type="entry name" value="BTB_POZ DOMAIN PROTEIN"/>
    <property type="match status" value="1"/>
</dbReference>
<evidence type="ECO:0000259" key="1">
    <source>
        <dbReference type="PROSITE" id="PS50097"/>
    </source>
</evidence>
<dbReference type="SUPFAM" id="SSF54695">
    <property type="entry name" value="POZ domain"/>
    <property type="match status" value="1"/>
</dbReference>
<sequence length="183" mass="20083">MDAADRLVPLIPLTAGLGELLESGLYSDLRICCSDGSVFNVHKMVICAQSAFFKSAIDPCGTNHPTTLTLGNDDPVAVKALIEYLYKFNYTVVHENDRGALFLFHIKVCAIGEAYGIRALRDLARDRAKIVFENSPTLNELKIPQAIRTIYDMDVATDSGLRDLIVDLSKANVDDLLEMGAFS</sequence>
<dbReference type="Proteomes" id="UP001492380">
    <property type="component" value="Unassembled WGS sequence"/>
</dbReference>
<dbReference type="SMART" id="SM00225">
    <property type="entry name" value="BTB"/>
    <property type="match status" value="1"/>
</dbReference>
<keyword evidence="3" id="KW-1185">Reference proteome</keyword>
<proteinExistence type="predicted"/>
<evidence type="ECO:0000313" key="2">
    <source>
        <dbReference type="EMBL" id="KAK8230848.1"/>
    </source>
</evidence>
<organism evidence="2 3">
    <name type="scientific">Phyllosticta capitalensis</name>
    <dbReference type="NCBI Taxonomy" id="121624"/>
    <lineage>
        <taxon>Eukaryota</taxon>
        <taxon>Fungi</taxon>
        <taxon>Dikarya</taxon>
        <taxon>Ascomycota</taxon>
        <taxon>Pezizomycotina</taxon>
        <taxon>Dothideomycetes</taxon>
        <taxon>Dothideomycetes incertae sedis</taxon>
        <taxon>Botryosphaeriales</taxon>
        <taxon>Phyllostictaceae</taxon>
        <taxon>Phyllosticta</taxon>
    </lineage>
</organism>
<dbReference type="InterPro" id="IPR011333">
    <property type="entry name" value="SKP1/BTB/POZ_sf"/>
</dbReference>
<gene>
    <name evidence="2" type="ORF">HDK90DRAFT_334719</name>
</gene>
<name>A0ABR1YJN5_9PEZI</name>
<dbReference type="Pfam" id="PF00651">
    <property type="entry name" value="BTB"/>
    <property type="match status" value="1"/>
</dbReference>
<dbReference type="CDD" id="cd18186">
    <property type="entry name" value="BTB_POZ_ZBTB_KLHL-like"/>
    <property type="match status" value="1"/>
</dbReference>